<evidence type="ECO:0000313" key="5">
    <source>
        <dbReference type="Proteomes" id="UP000001744"/>
    </source>
</evidence>
<dbReference type="InterPro" id="IPR000504">
    <property type="entry name" value="RRM_dom"/>
</dbReference>
<dbReference type="InterPro" id="IPR035979">
    <property type="entry name" value="RBD_domain_sf"/>
</dbReference>
<dbReference type="AlphaFoldDB" id="B6K4I6"/>
<keyword evidence="5" id="KW-1185">Reference proteome</keyword>
<dbReference type="GO" id="GO:0005681">
    <property type="term" value="C:spliceosomal complex"/>
    <property type="evidence" value="ECO:0007669"/>
    <property type="project" value="EnsemblFungi"/>
</dbReference>
<dbReference type="GO" id="GO:0003723">
    <property type="term" value="F:RNA binding"/>
    <property type="evidence" value="ECO:0007669"/>
    <property type="project" value="UniProtKB-UniRule"/>
</dbReference>
<dbReference type="InterPro" id="IPR012677">
    <property type="entry name" value="Nucleotide-bd_a/b_plait_sf"/>
</dbReference>
<dbReference type="VEuPathDB" id="FungiDB:SJAG_03547"/>
<keyword evidence="1" id="KW-0694">RNA-binding</keyword>
<dbReference type="Pfam" id="PF00076">
    <property type="entry name" value="RRM_1"/>
    <property type="match status" value="1"/>
</dbReference>
<dbReference type="SMART" id="SM00360">
    <property type="entry name" value="RRM"/>
    <property type="match status" value="1"/>
</dbReference>
<dbReference type="eggNOG" id="KOG4206">
    <property type="taxonomic scope" value="Eukaryota"/>
</dbReference>
<dbReference type="FunFam" id="3.30.70.330:FF:000039">
    <property type="entry name" value="U1 small nuclear ribonucleoprotein A"/>
    <property type="match status" value="1"/>
</dbReference>
<dbReference type="CDD" id="cd12246">
    <property type="entry name" value="RRM1_U1A_like"/>
    <property type="match status" value="1"/>
</dbReference>
<evidence type="ECO:0000256" key="1">
    <source>
        <dbReference type="PROSITE-ProRule" id="PRU00176"/>
    </source>
</evidence>
<dbReference type="OrthoDB" id="277802at2759"/>
<accession>B6K4I6</accession>
<dbReference type="GeneID" id="7048806"/>
<name>B6K4I6_SCHJY</name>
<evidence type="ECO:0000259" key="2">
    <source>
        <dbReference type="PROSITE" id="PS50102"/>
    </source>
</evidence>
<proteinExistence type="predicted"/>
<sequence length="119" mass="13652">MESHTLYVNNLNEKLRKEDLRTSLYLLFSTYGTVLDVVALKTPKMRGQAHIVFHDQTAAAIAKKTLTNFMFFGKEMHIEYAKSRSHALERVYGHSNINRGFKRALEGPEENEAPKRLAV</sequence>
<dbReference type="STRING" id="402676.B6K4I6"/>
<dbReference type="SUPFAM" id="SSF54928">
    <property type="entry name" value="RNA-binding domain, RBD"/>
    <property type="match status" value="1"/>
</dbReference>
<dbReference type="PROSITE" id="PS50102">
    <property type="entry name" value="RRM"/>
    <property type="match status" value="1"/>
</dbReference>
<evidence type="ECO:0000313" key="3">
    <source>
        <dbReference type="EMBL" id="EEB08393.1"/>
    </source>
</evidence>
<dbReference type="RefSeq" id="XP_002174686.1">
    <property type="nucleotide sequence ID" value="XM_002174650.1"/>
</dbReference>
<reference evidence="3 5" key="1">
    <citation type="journal article" date="2011" name="Science">
        <title>Comparative functional genomics of the fission yeasts.</title>
        <authorList>
            <person name="Rhind N."/>
            <person name="Chen Z."/>
            <person name="Yassour M."/>
            <person name="Thompson D.A."/>
            <person name="Haas B.J."/>
            <person name="Habib N."/>
            <person name="Wapinski I."/>
            <person name="Roy S."/>
            <person name="Lin M.F."/>
            <person name="Heiman D.I."/>
            <person name="Young S.K."/>
            <person name="Furuya K."/>
            <person name="Guo Y."/>
            <person name="Pidoux A."/>
            <person name="Chen H.M."/>
            <person name="Robbertse B."/>
            <person name="Goldberg J.M."/>
            <person name="Aoki K."/>
            <person name="Bayne E.H."/>
            <person name="Berlin A.M."/>
            <person name="Desjardins C.A."/>
            <person name="Dobbs E."/>
            <person name="Dukaj L."/>
            <person name="Fan L."/>
            <person name="FitzGerald M.G."/>
            <person name="French C."/>
            <person name="Gujja S."/>
            <person name="Hansen K."/>
            <person name="Keifenheim D."/>
            <person name="Levin J.Z."/>
            <person name="Mosher R.A."/>
            <person name="Mueller C.A."/>
            <person name="Pfiffner J."/>
            <person name="Priest M."/>
            <person name="Russ C."/>
            <person name="Smialowska A."/>
            <person name="Swoboda P."/>
            <person name="Sykes S.M."/>
            <person name="Vaughn M."/>
            <person name="Vengrova S."/>
            <person name="Yoder R."/>
            <person name="Zeng Q."/>
            <person name="Allshire R."/>
            <person name="Baulcombe D."/>
            <person name="Birren B.W."/>
            <person name="Brown W."/>
            <person name="Ekwall K."/>
            <person name="Kellis M."/>
            <person name="Leatherwood J."/>
            <person name="Levin H."/>
            <person name="Margalit H."/>
            <person name="Martienssen R."/>
            <person name="Nieduszynski C.A."/>
            <person name="Spatafora J.W."/>
            <person name="Friedman N."/>
            <person name="Dalgaard J.Z."/>
            <person name="Baumann P."/>
            <person name="Niki H."/>
            <person name="Regev A."/>
            <person name="Nusbaum C."/>
        </authorList>
    </citation>
    <scope>NUCLEOTIDE SEQUENCE [LARGE SCALE GENOMIC DNA]</scope>
    <source>
        <strain evidence="5">yFS275 / FY16936</strain>
    </source>
</reference>
<protein>
    <submittedName>
        <fullName evidence="3">U2 snRNP-associated protein Msl1</fullName>
    </submittedName>
</protein>
<feature type="domain" description="RRM" evidence="2">
    <location>
        <begin position="4"/>
        <end position="83"/>
    </location>
</feature>
<gene>
    <name evidence="4" type="primary">msl1</name>
    <name evidence="3" type="ORF">SJAG_03547</name>
</gene>
<organism evidence="3 5">
    <name type="scientific">Schizosaccharomyces japonicus (strain yFS275 / FY16936)</name>
    <name type="common">Fission yeast</name>
    <dbReference type="NCBI Taxonomy" id="402676"/>
    <lineage>
        <taxon>Eukaryota</taxon>
        <taxon>Fungi</taxon>
        <taxon>Dikarya</taxon>
        <taxon>Ascomycota</taxon>
        <taxon>Taphrinomycotina</taxon>
        <taxon>Schizosaccharomycetes</taxon>
        <taxon>Schizosaccharomycetales</taxon>
        <taxon>Schizosaccharomycetaceae</taxon>
        <taxon>Schizosaccharomyces</taxon>
    </lineage>
</organism>
<dbReference type="JaponicusDB" id="SJAG_03547">
    <property type="gene designation" value="msl1"/>
</dbReference>
<evidence type="ECO:0000313" key="4">
    <source>
        <dbReference type="JaponicusDB" id="SJAG_03547"/>
    </source>
</evidence>
<dbReference type="GO" id="GO:0005686">
    <property type="term" value="C:U2 snRNP"/>
    <property type="evidence" value="ECO:0007669"/>
    <property type="project" value="EnsemblFungi"/>
</dbReference>
<dbReference type="OMA" id="HIVFYDA"/>
<dbReference type="Proteomes" id="UP000001744">
    <property type="component" value="Unassembled WGS sequence"/>
</dbReference>
<dbReference type="Gene3D" id="3.30.70.330">
    <property type="match status" value="1"/>
</dbReference>
<dbReference type="EMBL" id="KE651167">
    <property type="protein sequence ID" value="EEB08393.1"/>
    <property type="molecule type" value="Genomic_DNA"/>
</dbReference>
<dbReference type="HOGENOM" id="CLU_041869_2_1_1"/>